<dbReference type="SUPFAM" id="SSF56399">
    <property type="entry name" value="ADP-ribosylation"/>
    <property type="match status" value="1"/>
</dbReference>
<dbReference type="PANTHER" id="PTHR34129:SF1">
    <property type="entry name" value="DUF952 DOMAIN-CONTAINING PROTEIN"/>
    <property type="match status" value="1"/>
</dbReference>
<dbReference type="Proteomes" id="UP000741013">
    <property type="component" value="Unassembled WGS sequence"/>
</dbReference>
<dbReference type="PANTHER" id="PTHR34129">
    <property type="entry name" value="BLR1139 PROTEIN"/>
    <property type="match status" value="1"/>
</dbReference>
<dbReference type="Gene3D" id="3.20.170.20">
    <property type="entry name" value="Protein of unknown function DUF952"/>
    <property type="match status" value="1"/>
</dbReference>
<gene>
    <name evidence="1" type="ORF">JOM49_001119</name>
</gene>
<dbReference type="RefSeq" id="WP_209663292.1">
    <property type="nucleotide sequence ID" value="NZ_JAGGMS010000001.1"/>
</dbReference>
<comment type="caution">
    <text evidence="1">The sequence shown here is derived from an EMBL/GenBank/DDBJ whole genome shotgun (WGS) entry which is preliminary data.</text>
</comment>
<sequence>MLLHICSAQDWASSEGGDYRAPSLDDAGFIHCSDFGTAHLPADALYAGRTDLVLLEIDPARLGVPVRWEDGVPPHPAGVRFPHVYGPIPRAAVVAVHEFPPGPDGRFHLPPAIANR</sequence>
<organism evidence="1 2">
    <name type="scientific">Amycolatopsis magusensis</name>
    <dbReference type="NCBI Taxonomy" id="882444"/>
    <lineage>
        <taxon>Bacteria</taxon>
        <taxon>Bacillati</taxon>
        <taxon>Actinomycetota</taxon>
        <taxon>Actinomycetes</taxon>
        <taxon>Pseudonocardiales</taxon>
        <taxon>Pseudonocardiaceae</taxon>
        <taxon>Amycolatopsis</taxon>
    </lineage>
</organism>
<accession>A0ABS4PJP3</accession>
<name>A0ABS4PJP3_9PSEU</name>
<keyword evidence="2" id="KW-1185">Reference proteome</keyword>
<reference evidence="1 2" key="1">
    <citation type="submission" date="2021-03" db="EMBL/GenBank/DDBJ databases">
        <title>Sequencing the genomes of 1000 actinobacteria strains.</title>
        <authorList>
            <person name="Klenk H.-P."/>
        </authorList>
    </citation>
    <scope>NUCLEOTIDE SEQUENCE [LARGE SCALE GENOMIC DNA]</scope>
    <source>
        <strain evidence="1 2">DSM 45510</strain>
    </source>
</reference>
<dbReference type="Pfam" id="PF06108">
    <property type="entry name" value="DUF952"/>
    <property type="match status" value="1"/>
</dbReference>
<protein>
    <submittedName>
        <fullName evidence="1">Uncharacterized protein (DUF952 family)</fullName>
    </submittedName>
</protein>
<evidence type="ECO:0000313" key="2">
    <source>
        <dbReference type="Proteomes" id="UP000741013"/>
    </source>
</evidence>
<proteinExistence type="predicted"/>
<dbReference type="EMBL" id="JAGGMS010000001">
    <property type="protein sequence ID" value="MBP2179593.1"/>
    <property type="molecule type" value="Genomic_DNA"/>
</dbReference>
<evidence type="ECO:0000313" key="1">
    <source>
        <dbReference type="EMBL" id="MBP2179593.1"/>
    </source>
</evidence>
<dbReference type="InterPro" id="IPR009297">
    <property type="entry name" value="DUF952"/>
</dbReference>